<evidence type="ECO:0000256" key="3">
    <source>
        <dbReference type="ARBA" id="ARBA00023163"/>
    </source>
</evidence>
<sequence length="191" mass="22077">MKKNIKEHIINTAGELFYTKGFNRTGINQIIDACDIAKATLYHHFKSKDAICIAYLKHKHDSFMQGLSEFVKEKQESKQQLLAIFDYLRELYRTGELKGDWGQKIMSEITPEDTEIWNTVQQQKKELLFFLGEIVGRTVAHVSKAEVEKISGTIYLLYESAITETYIHENDWPIHLARTMAPVALQDVKLL</sequence>
<dbReference type="Pfam" id="PF00440">
    <property type="entry name" value="TetR_N"/>
    <property type="match status" value="1"/>
</dbReference>
<comment type="caution">
    <text evidence="6">The sequence shown here is derived from an EMBL/GenBank/DDBJ whole genome shotgun (WGS) entry which is preliminary data.</text>
</comment>
<dbReference type="EMBL" id="MTBC01000001">
    <property type="protein sequence ID" value="OQD44540.1"/>
    <property type="molecule type" value="Genomic_DNA"/>
</dbReference>
<keyword evidence="2 4" id="KW-0238">DNA-binding</keyword>
<evidence type="ECO:0000313" key="7">
    <source>
        <dbReference type="Proteomes" id="UP000191680"/>
    </source>
</evidence>
<evidence type="ECO:0000256" key="1">
    <source>
        <dbReference type="ARBA" id="ARBA00023015"/>
    </source>
</evidence>
<dbReference type="PANTHER" id="PTHR47506">
    <property type="entry name" value="TRANSCRIPTIONAL REGULATORY PROTEIN"/>
    <property type="match status" value="1"/>
</dbReference>
<dbReference type="SUPFAM" id="SSF46689">
    <property type="entry name" value="Homeodomain-like"/>
    <property type="match status" value="1"/>
</dbReference>
<accession>A0A1V6LWH9</accession>
<feature type="DNA-binding region" description="H-T-H motif" evidence="4">
    <location>
        <begin position="26"/>
        <end position="45"/>
    </location>
</feature>
<keyword evidence="7" id="KW-1185">Reference proteome</keyword>
<evidence type="ECO:0000256" key="4">
    <source>
        <dbReference type="PROSITE-ProRule" id="PRU00335"/>
    </source>
</evidence>
<dbReference type="RefSeq" id="WP_244901803.1">
    <property type="nucleotide sequence ID" value="NZ_MTBC01000001.1"/>
</dbReference>
<keyword evidence="1" id="KW-0805">Transcription regulation</keyword>
<dbReference type="Gene3D" id="1.10.357.10">
    <property type="entry name" value="Tetracycline Repressor, domain 2"/>
    <property type="match status" value="1"/>
</dbReference>
<dbReference type="InterPro" id="IPR001647">
    <property type="entry name" value="HTH_TetR"/>
</dbReference>
<evidence type="ECO:0000256" key="2">
    <source>
        <dbReference type="ARBA" id="ARBA00023125"/>
    </source>
</evidence>
<proteinExistence type="predicted"/>
<dbReference type="PRINTS" id="PR00455">
    <property type="entry name" value="HTHTETR"/>
</dbReference>
<evidence type="ECO:0000259" key="5">
    <source>
        <dbReference type="PROSITE" id="PS50977"/>
    </source>
</evidence>
<dbReference type="PROSITE" id="PS50977">
    <property type="entry name" value="HTH_TETR_2"/>
    <property type="match status" value="1"/>
</dbReference>
<organism evidence="6 7">
    <name type="scientific">Croceivirga radicis</name>
    <dbReference type="NCBI Taxonomy" id="1929488"/>
    <lineage>
        <taxon>Bacteria</taxon>
        <taxon>Pseudomonadati</taxon>
        <taxon>Bacteroidota</taxon>
        <taxon>Flavobacteriia</taxon>
        <taxon>Flavobacteriales</taxon>
        <taxon>Flavobacteriaceae</taxon>
        <taxon>Croceivirga</taxon>
    </lineage>
</organism>
<dbReference type="Proteomes" id="UP000191680">
    <property type="component" value="Unassembled WGS sequence"/>
</dbReference>
<dbReference type="AlphaFoldDB" id="A0A1V6LWH9"/>
<evidence type="ECO:0000313" key="6">
    <source>
        <dbReference type="EMBL" id="OQD44540.1"/>
    </source>
</evidence>
<reference evidence="6 7" key="1">
    <citation type="submission" date="2016-12" db="EMBL/GenBank/DDBJ databases">
        <authorList>
            <person name="Song W.-J."/>
            <person name="Kurnit D.M."/>
        </authorList>
    </citation>
    <scope>NUCLEOTIDE SEQUENCE [LARGE SCALE GENOMIC DNA]</scope>
    <source>
        <strain evidence="6 7">HSG9</strain>
    </source>
</reference>
<dbReference type="PANTHER" id="PTHR47506:SF1">
    <property type="entry name" value="HTH-TYPE TRANSCRIPTIONAL REGULATOR YJDC"/>
    <property type="match status" value="1"/>
</dbReference>
<dbReference type="InterPro" id="IPR009057">
    <property type="entry name" value="Homeodomain-like_sf"/>
</dbReference>
<protein>
    <submittedName>
        <fullName evidence="6">TetR family transcriptional regulator</fullName>
    </submittedName>
</protein>
<dbReference type="GO" id="GO:0003677">
    <property type="term" value="F:DNA binding"/>
    <property type="evidence" value="ECO:0007669"/>
    <property type="project" value="UniProtKB-UniRule"/>
</dbReference>
<keyword evidence="3" id="KW-0804">Transcription</keyword>
<name>A0A1V6LWH9_9FLAO</name>
<gene>
    <name evidence="6" type="ORF">BUL40_02000</name>
</gene>
<feature type="domain" description="HTH tetR-type" evidence="5">
    <location>
        <begin position="3"/>
        <end position="63"/>
    </location>
</feature>